<organism evidence="4 5">
    <name type="scientific">Dinghuibacter silviterrae</name>
    <dbReference type="NCBI Taxonomy" id="1539049"/>
    <lineage>
        <taxon>Bacteria</taxon>
        <taxon>Pseudomonadati</taxon>
        <taxon>Bacteroidota</taxon>
        <taxon>Chitinophagia</taxon>
        <taxon>Chitinophagales</taxon>
        <taxon>Chitinophagaceae</taxon>
        <taxon>Dinghuibacter</taxon>
    </lineage>
</organism>
<feature type="transmembrane region" description="Helical" evidence="2">
    <location>
        <begin position="212"/>
        <end position="230"/>
    </location>
</feature>
<protein>
    <submittedName>
        <fullName evidence="4">Conjugative transposon TraJ protein</fullName>
    </submittedName>
</protein>
<sequence>MYMARKIIILVMLALLLPGLSRAQGFSDGISGFNQVLQNLFDQMMPLCSRMIGVGRAIGGFGALWFIALRVWKHIARAEPVDFYPLLRPFAIGMAISFYPAVISLMNSVLQPTVTATAAMSGDSQAAIRWHIQQQENAIKQTPQPATAAPDASGDWDKYEQPDNTSDSKGFFNGLKSAFSFFNFKAMFQNFIRLIIQLLYEAAALCINTIRTFYLIVLALLGPLVFGLSIFDGFQQTLATWFARYIHVFMWLPVTNIFAAICSKILENMITMDQNFYSSVTYIIFMVISIVGYFTVPSVAGYIIHPGGGNDTLLHKVSSMSKQAATTAATALI</sequence>
<feature type="transmembrane region" description="Helical" evidence="2">
    <location>
        <begin position="178"/>
        <end position="200"/>
    </location>
</feature>
<name>A0A4R8DRB2_9BACT</name>
<comment type="caution">
    <text evidence="4">The sequence shown here is derived from an EMBL/GenBank/DDBJ whole genome shotgun (WGS) entry which is preliminary data.</text>
</comment>
<dbReference type="EMBL" id="SODV01000001">
    <property type="protein sequence ID" value="TDX00509.1"/>
    <property type="molecule type" value="Genomic_DNA"/>
</dbReference>
<dbReference type="InterPro" id="IPR012424">
    <property type="entry name" value="Conjugative_transposon_TraJ_C"/>
</dbReference>
<keyword evidence="2" id="KW-1133">Transmembrane helix</keyword>
<dbReference type="NCBIfam" id="TIGR03782">
    <property type="entry name" value="Bac_Flav_CT_J"/>
    <property type="match status" value="1"/>
</dbReference>
<reference evidence="4 5" key="1">
    <citation type="submission" date="2019-03" db="EMBL/GenBank/DDBJ databases">
        <title>Genomic Encyclopedia of Type Strains, Phase IV (KMG-IV): sequencing the most valuable type-strain genomes for metagenomic binning, comparative biology and taxonomic classification.</title>
        <authorList>
            <person name="Goeker M."/>
        </authorList>
    </citation>
    <scope>NUCLEOTIDE SEQUENCE [LARGE SCALE GENOMIC DNA]</scope>
    <source>
        <strain evidence="4 5">DSM 100059</strain>
    </source>
</reference>
<dbReference type="Pfam" id="PF07863">
    <property type="entry name" value="CtnDOT_TraJ"/>
    <property type="match status" value="1"/>
</dbReference>
<feature type="transmembrane region" description="Helical" evidence="2">
    <location>
        <begin position="242"/>
        <end position="261"/>
    </location>
</feature>
<accession>A0A4R8DRB2</accession>
<proteinExistence type="predicted"/>
<gene>
    <name evidence="4" type="ORF">EDB95_1534</name>
</gene>
<dbReference type="Proteomes" id="UP000294498">
    <property type="component" value="Unassembled WGS sequence"/>
</dbReference>
<feature type="domain" description="Conjugative transposon TraJ C-terminal" evidence="3">
    <location>
        <begin position="30"/>
        <end position="331"/>
    </location>
</feature>
<dbReference type="AlphaFoldDB" id="A0A4R8DRB2"/>
<keyword evidence="2" id="KW-0472">Membrane</keyword>
<feature type="transmembrane region" description="Helical" evidence="2">
    <location>
        <begin position="90"/>
        <end position="110"/>
    </location>
</feature>
<feature type="region of interest" description="Disordered" evidence="1">
    <location>
        <begin position="139"/>
        <end position="160"/>
    </location>
</feature>
<evidence type="ECO:0000259" key="3">
    <source>
        <dbReference type="Pfam" id="PF07863"/>
    </source>
</evidence>
<dbReference type="OrthoDB" id="1147144at2"/>
<feature type="transmembrane region" description="Helical" evidence="2">
    <location>
        <begin position="282"/>
        <end position="304"/>
    </location>
</feature>
<keyword evidence="5" id="KW-1185">Reference proteome</keyword>
<evidence type="ECO:0000313" key="4">
    <source>
        <dbReference type="EMBL" id="TDX00509.1"/>
    </source>
</evidence>
<feature type="compositionally biased region" description="Low complexity" evidence="1">
    <location>
        <begin position="141"/>
        <end position="150"/>
    </location>
</feature>
<dbReference type="InterPro" id="IPR022393">
    <property type="entry name" value="Conjugative_transposon_TraJ"/>
</dbReference>
<evidence type="ECO:0000313" key="5">
    <source>
        <dbReference type="Proteomes" id="UP000294498"/>
    </source>
</evidence>
<evidence type="ECO:0000256" key="1">
    <source>
        <dbReference type="SAM" id="MobiDB-lite"/>
    </source>
</evidence>
<feature type="transmembrane region" description="Helical" evidence="2">
    <location>
        <begin position="47"/>
        <end position="69"/>
    </location>
</feature>
<keyword evidence="2" id="KW-0812">Transmembrane</keyword>
<evidence type="ECO:0000256" key="2">
    <source>
        <dbReference type="SAM" id="Phobius"/>
    </source>
</evidence>